<dbReference type="RefSeq" id="WP_073051130.1">
    <property type="nucleotide sequence ID" value="NZ_FQZL01000057.1"/>
</dbReference>
<dbReference type="Proteomes" id="UP000184052">
    <property type="component" value="Unassembled WGS sequence"/>
</dbReference>
<feature type="transmembrane region" description="Helical" evidence="1">
    <location>
        <begin position="42"/>
        <end position="66"/>
    </location>
</feature>
<keyword evidence="3" id="KW-1185">Reference proteome</keyword>
<accession>A0A1M6N2N6</accession>
<proteinExistence type="predicted"/>
<dbReference type="EMBL" id="FQZL01000057">
    <property type="protein sequence ID" value="SHJ89971.1"/>
    <property type="molecule type" value="Genomic_DNA"/>
</dbReference>
<evidence type="ECO:0000256" key="1">
    <source>
        <dbReference type="SAM" id="Phobius"/>
    </source>
</evidence>
<dbReference type="STRING" id="1121476.SAMN02745751_03669"/>
<gene>
    <name evidence="2" type="ORF">SAMN02745751_03669</name>
</gene>
<sequence length="88" mass="10028">MKGKINKMFSSDSMLIFVFIGLMLSILTVVRGNIKLLTDDAAVIMFMNALWVLILGFGTMALLAVFMHLKNHKERIYTEDIENGEKFK</sequence>
<keyword evidence="1" id="KW-0812">Transmembrane</keyword>
<evidence type="ECO:0000313" key="3">
    <source>
        <dbReference type="Proteomes" id="UP000184052"/>
    </source>
</evidence>
<organism evidence="2 3">
    <name type="scientific">Dethiosulfatibacter aminovorans DSM 17477</name>
    <dbReference type="NCBI Taxonomy" id="1121476"/>
    <lineage>
        <taxon>Bacteria</taxon>
        <taxon>Bacillati</taxon>
        <taxon>Bacillota</taxon>
        <taxon>Tissierellia</taxon>
        <taxon>Dethiosulfatibacter</taxon>
    </lineage>
</organism>
<keyword evidence="1" id="KW-1133">Transmembrane helix</keyword>
<evidence type="ECO:0000313" key="2">
    <source>
        <dbReference type="EMBL" id="SHJ89971.1"/>
    </source>
</evidence>
<protein>
    <submittedName>
        <fullName evidence="2">Uncharacterized protein</fullName>
    </submittedName>
</protein>
<dbReference type="OrthoDB" id="1812532at2"/>
<name>A0A1M6N2N6_9FIRM</name>
<keyword evidence="1" id="KW-0472">Membrane</keyword>
<reference evidence="2 3" key="1">
    <citation type="submission" date="2016-11" db="EMBL/GenBank/DDBJ databases">
        <authorList>
            <person name="Jaros S."/>
            <person name="Januszkiewicz K."/>
            <person name="Wedrychowicz H."/>
        </authorList>
    </citation>
    <scope>NUCLEOTIDE SEQUENCE [LARGE SCALE GENOMIC DNA]</scope>
    <source>
        <strain evidence="2 3">DSM 17477</strain>
    </source>
</reference>
<dbReference type="AlphaFoldDB" id="A0A1M6N2N6"/>